<protein>
    <submittedName>
        <fullName evidence="2">Uncharacterized protein</fullName>
    </submittedName>
</protein>
<feature type="compositionally biased region" description="Polar residues" evidence="1">
    <location>
        <begin position="12"/>
        <end position="24"/>
    </location>
</feature>
<feature type="compositionally biased region" description="Polar residues" evidence="1">
    <location>
        <begin position="67"/>
        <end position="79"/>
    </location>
</feature>
<organism evidence="2 3">
    <name type="scientific">Adineta steineri</name>
    <dbReference type="NCBI Taxonomy" id="433720"/>
    <lineage>
        <taxon>Eukaryota</taxon>
        <taxon>Metazoa</taxon>
        <taxon>Spiralia</taxon>
        <taxon>Gnathifera</taxon>
        <taxon>Rotifera</taxon>
        <taxon>Eurotatoria</taxon>
        <taxon>Bdelloidea</taxon>
        <taxon>Adinetida</taxon>
        <taxon>Adinetidae</taxon>
        <taxon>Adineta</taxon>
    </lineage>
</organism>
<comment type="caution">
    <text evidence="2">The sequence shown here is derived from an EMBL/GenBank/DDBJ whole genome shotgun (WGS) entry which is preliminary data.</text>
</comment>
<feature type="region of interest" description="Disordered" evidence="1">
    <location>
        <begin position="1"/>
        <end position="79"/>
    </location>
</feature>
<dbReference type="Proteomes" id="UP000663844">
    <property type="component" value="Unassembled WGS sequence"/>
</dbReference>
<dbReference type="EMBL" id="CAJOAZ010031565">
    <property type="protein sequence ID" value="CAF4440941.1"/>
    <property type="molecule type" value="Genomic_DNA"/>
</dbReference>
<dbReference type="AlphaFoldDB" id="A0A820RSP7"/>
<accession>A0A820RSP7</accession>
<evidence type="ECO:0000256" key="1">
    <source>
        <dbReference type="SAM" id="MobiDB-lite"/>
    </source>
</evidence>
<proteinExistence type="predicted"/>
<reference evidence="2" key="1">
    <citation type="submission" date="2021-02" db="EMBL/GenBank/DDBJ databases">
        <authorList>
            <person name="Nowell W R."/>
        </authorList>
    </citation>
    <scope>NUCLEOTIDE SEQUENCE</scope>
</reference>
<gene>
    <name evidence="2" type="ORF">OXD698_LOCUS53814</name>
</gene>
<evidence type="ECO:0000313" key="3">
    <source>
        <dbReference type="Proteomes" id="UP000663844"/>
    </source>
</evidence>
<evidence type="ECO:0000313" key="2">
    <source>
        <dbReference type="EMBL" id="CAF4440941.1"/>
    </source>
</evidence>
<feature type="compositionally biased region" description="Polar residues" evidence="1">
    <location>
        <begin position="34"/>
        <end position="54"/>
    </location>
</feature>
<name>A0A820RSP7_9BILA</name>
<feature type="non-terminal residue" evidence="2">
    <location>
        <position position="1"/>
    </location>
</feature>
<sequence length="79" mass="8633">AAASTGGFSLKNPVSSFRSWVSNKKSSKEEPILTTDQSLSTTYKKIDTSPTPRKSSIESDSSKRNRTNSATVTTRNSYQ</sequence>